<name>B5D304_PHOPM</name>
<dbReference type="HOGENOM" id="CLU_1764364_0_0_10"/>
<sequence>MVGCRLLAEEKTAGGQTMTQGNGFHADGTVVVNDGTFAGVEGVEYHLIGHSLAEEFQLRLQQALQVGMGMNVQVGGTFQHAEGRNQSHQAEAVVAVEVRNEDVVQPAELQFGAAELHLCPFAAVNHEQLLADVKHLRGRLMAGSGQG</sequence>
<accession>B5D304</accession>
<evidence type="ECO:0000313" key="2">
    <source>
        <dbReference type="Proteomes" id="UP000003452"/>
    </source>
</evidence>
<proteinExistence type="predicted"/>
<reference evidence="1 2" key="1">
    <citation type="submission" date="2008-08" db="EMBL/GenBank/DDBJ databases">
        <title>Draft genome sequence of Bacteroides plebeius (DSM 17135).</title>
        <authorList>
            <person name="Sudarsanam P."/>
            <person name="Ley R."/>
            <person name="Guruge J."/>
            <person name="Turnbaugh P.J."/>
            <person name="Mahowald M."/>
            <person name="Liep D."/>
            <person name="Gordon J."/>
        </authorList>
    </citation>
    <scope>NUCLEOTIDE SEQUENCE [LARGE SCALE GENOMIC DNA]</scope>
    <source>
        <strain evidence="2">DSM 17135 / JCM 12973 / M2</strain>
    </source>
</reference>
<dbReference type="Proteomes" id="UP000003452">
    <property type="component" value="Unassembled WGS sequence"/>
</dbReference>
<dbReference type="eggNOG" id="ENOG5030NB1">
    <property type="taxonomic scope" value="Bacteria"/>
</dbReference>
<protein>
    <submittedName>
        <fullName evidence="1">Uncharacterized protein</fullName>
    </submittedName>
</protein>
<gene>
    <name evidence="1" type="ORF">BACPLE_03395</name>
</gene>
<dbReference type="EMBL" id="ABQC02000024">
    <property type="protein sequence ID" value="EDY93954.1"/>
    <property type="molecule type" value="Genomic_DNA"/>
</dbReference>
<evidence type="ECO:0000313" key="1">
    <source>
        <dbReference type="EMBL" id="EDY93954.1"/>
    </source>
</evidence>
<comment type="caution">
    <text evidence="1">The sequence shown here is derived from an EMBL/GenBank/DDBJ whole genome shotgun (WGS) entry which is preliminary data.</text>
</comment>
<organism evidence="1 2">
    <name type="scientific">Phocaeicola plebeius (strain DSM 17135 / JCM 12973 / CCUG 54634 / M2)</name>
    <name type="common">Bacteroides plebeius</name>
    <dbReference type="NCBI Taxonomy" id="484018"/>
    <lineage>
        <taxon>Bacteria</taxon>
        <taxon>Pseudomonadati</taxon>
        <taxon>Bacteroidota</taxon>
        <taxon>Bacteroidia</taxon>
        <taxon>Bacteroidales</taxon>
        <taxon>Bacteroidaceae</taxon>
        <taxon>Phocaeicola</taxon>
    </lineage>
</organism>
<reference evidence="1 2" key="2">
    <citation type="submission" date="2008-08" db="EMBL/GenBank/DDBJ databases">
        <authorList>
            <person name="Fulton L."/>
            <person name="Clifton S."/>
            <person name="Fulton B."/>
            <person name="Xu J."/>
            <person name="Minx P."/>
            <person name="Pepin K.H."/>
            <person name="Johnson M."/>
            <person name="Thiruvilangam P."/>
            <person name="Bhonagiri V."/>
            <person name="Nash W.E."/>
            <person name="Mardis E.R."/>
            <person name="Wilson R.K."/>
        </authorList>
    </citation>
    <scope>NUCLEOTIDE SEQUENCE [LARGE SCALE GENOMIC DNA]</scope>
    <source>
        <strain evidence="2">DSM 17135 / JCM 12973 / M2</strain>
    </source>
</reference>
<dbReference type="AlphaFoldDB" id="B5D304"/>